<dbReference type="PROSITE" id="PS00350">
    <property type="entry name" value="MADS_BOX_1"/>
    <property type="match status" value="1"/>
</dbReference>
<keyword evidence="4" id="KW-0804">Transcription</keyword>
<dbReference type="Proteomes" id="UP001415857">
    <property type="component" value="Unassembled WGS sequence"/>
</dbReference>
<dbReference type="FunFam" id="3.40.1810.10:FF:000007">
    <property type="entry name" value="Transcription factor, MADS-box"/>
    <property type="match status" value="1"/>
</dbReference>
<organism evidence="8 9">
    <name type="scientific">Liquidambar formosana</name>
    <name type="common">Formosan gum</name>
    <dbReference type="NCBI Taxonomy" id="63359"/>
    <lineage>
        <taxon>Eukaryota</taxon>
        <taxon>Viridiplantae</taxon>
        <taxon>Streptophyta</taxon>
        <taxon>Embryophyta</taxon>
        <taxon>Tracheophyta</taxon>
        <taxon>Spermatophyta</taxon>
        <taxon>Magnoliopsida</taxon>
        <taxon>eudicotyledons</taxon>
        <taxon>Gunneridae</taxon>
        <taxon>Pentapetalae</taxon>
        <taxon>Saxifragales</taxon>
        <taxon>Altingiaceae</taxon>
        <taxon>Liquidambar</taxon>
    </lineage>
</organism>
<dbReference type="GO" id="GO:0000977">
    <property type="term" value="F:RNA polymerase II transcription regulatory region sequence-specific DNA binding"/>
    <property type="evidence" value="ECO:0007669"/>
    <property type="project" value="InterPro"/>
</dbReference>
<dbReference type="InterPro" id="IPR036879">
    <property type="entry name" value="TF_MADSbox_sf"/>
</dbReference>
<evidence type="ECO:0000313" key="8">
    <source>
        <dbReference type="EMBL" id="KAK9270266.1"/>
    </source>
</evidence>
<dbReference type="CDD" id="cd00265">
    <property type="entry name" value="MADS_MEF2_like"/>
    <property type="match status" value="1"/>
</dbReference>
<evidence type="ECO:0000256" key="4">
    <source>
        <dbReference type="ARBA" id="ARBA00023163"/>
    </source>
</evidence>
<evidence type="ECO:0000313" key="9">
    <source>
        <dbReference type="Proteomes" id="UP001415857"/>
    </source>
</evidence>
<dbReference type="SMART" id="SM00432">
    <property type="entry name" value="MADS"/>
    <property type="match status" value="1"/>
</dbReference>
<dbReference type="PROSITE" id="PS51297">
    <property type="entry name" value="K_BOX"/>
    <property type="match status" value="1"/>
</dbReference>
<dbReference type="GO" id="GO:0046983">
    <property type="term" value="F:protein dimerization activity"/>
    <property type="evidence" value="ECO:0007669"/>
    <property type="project" value="InterPro"/>
</dbReference>
<dbReference type="PROSITE" id="PS50066">
    <property type="entry name" value="MADS_BOX_2"/>
    <property type="match status" value="1"/>
</dbReference>
<dbReference type="PANTHER" id="PTHR48019">
    <property type="entry name" value="SERUM RESPONSE FACTOR HOMOLOG"/>
    <property type="match status" value="1"/>
</dbReference>
<comment type="subcellular location">
    <subcellularLocation>
        <location evidence="1">Nucleus</location>
    </subcellularLocation>
</comment>
<comment type="caution">
    <text evidence="8">The sequence shown here is derived from an EMBL/GenBank/DDBJ whole genome shotgun (WGS) entry which is preliminary data.</text>
</comment>
<keyword evidence="9" id="KW-1185">Reference proteome</keyword>
<dbReference type="InterPro" id="IPR033896">
    <property type="entry name" value="MEF2-like_N"/>
</dbReference>
<dbReference type="AlphaFoldDB" id="A0AAP0NDK6"/>
<dbReference type="InterPro" id="IPR050142">
    <property type="entry name" value="MADS-box/MEF2_TF"/>
</dbReference>
<evidence type="ECO:0000259" key="6">
    <source>
        <dbReference type="PROSITE" id="PS50066"/>
    </source>
</evidence>
<evidence type="ECO:0000256" key="1">
    <source>
        <dbReference type="ARBA" id="ARBA00004123"/>
    </source>
</evidence>
<gene>
    <name evidence="8" type="ORF">L1049_025843</name>
</gene>
<dbReference type="Pfam" id="PF01486">
    <property type="entry name" value="K-box"/>
    <property type="match status" value="1"/>
</dbReference>
<protein>
    <submittedName>
        <fullName evidence="8">Uncharacterized protein</fullName>
    </submittedName>
</protein>
<dbReference type="Gene3D" id="3.40.1810.10">
    <property type="entry name" value="Transcription factor, MADS-box"/>
    <property type="match status" value="1"/>
</dbReference>
<sequence length="174" mass="20134">MAREKIKIRKIDNLTARQVTFSKRRRGLFKKAEELAVLCDAEVAVIIFSATGKLFEYSSSSMKDTLGRYNLHSNNLEKLDRPSLELQLENNNHMRLSKEVSDKNHQLRQLKGENLQGLNIEDLQKLEKMLEVGLSRVLETKGELVTNEITILQRKGDQLLEENRKLKQKVMMLV</sequence>
<evidence type="ECO:0000256" key="2">
    <source>
        <dbReference type="ARBA" id="ARBA00023015"/>
    </source>
</evidence>
<keyword evidence="2" id="KW-0805">Transcription regulation</keyword>
<name>A0AAP0NDK6_LIQFO</name>
<dbReference type="Pfam" id="PF00319">
    <property type="entry name" value="SRF-TF"/>
    <property type="match status" value="1"/>
</dbReference>
<dbReference type="InterPro" id="IPR002100">
    <property type="entry name" value="TF_MADSbox"/>
</dbReference>
<dbReference type="EMBL" id="JBBPBK010000014">
    <property type="protein sequence ID" value="KAK9270266.1"/>
    <property type="molecule type" value="Genomic_DNA"/>
</dbReference>
<evidence type="ECO:0000256" key="5">
    <source>
        <dbReference type="ARBA" id="ARBA00023242"/>
    </source>
</evidence>
<proteinExistence type="predicted"/>
<reference evidence="8 9" key="1">
    <citation type="journal article" date="2024" name="Plant J.">
        <title>Genome sequences and population genomics reveal climatic adaptation and genomic divergence between two closely related sweetgum species.</title>
        <authorList>
            <person name="Xu W.Q."/>
            <person name="Ren C.Q."/>
            <person name="Zhang X.Y."/>
            <person name="Comes H.P."/>
            <person name="Liu X.H."/>
            <person name="Li Y.G."/>
            <person name="Kettle C.J."/>
            <person name="Jalonen R."/>
            <person name="Gaisberger H."/>
            <person name="Ma Y.Z."/>
            <person name="Qiu Y.X."/>
        </authorList>
    </citation>
    <scope>NUCLEOTIDE SEQUENCE [LARGE SCALE GENOMIC DNA]</scope>
    <source>
        <strain evidence="8">Hangzhou</strain>
    </source>
</reference>
<keyword evidence="5" id="KW-0539">Nucleus</keyword>
<evidence type="ECO:0000256" key="3">
    <source>
        <dbReference type="ARBA" id="ARBA00023125"/>
    </source>
</evidence>
<dbReference type="GO" id="GO:0045944">
    <property type="term" value="P:positive regulation of transcription by RNA polymerase II"/>
    <property type="evidence" value="ECO:0007669"/>
    <property type="project" value="InterPro"/>
</dbReference>
<dbReference type="SUPFAM" id="SSF55455">
    <property type="entry name" value="SRF-like"/>
    <property type="match status" value="1"/>
</dbReference>
<evidence type="ECO:0000259" key="7">
    <source>
        <dbReference type="PROSITE" id="PS51297"/>
    </source>
</evidence>
<dbReference type="GO" id="GO:0005634">
    <property type="term" value="C:nucleus"/>
    <property type="evidence" value="ECO:0007669"/>
    <property type="project" value="UniProtKB-SubCell"/>
</dbReference>
<dbReference type="InterPro" id="IPR002487">
    <property type="entry name" value="TF_Kbox"/>
</dbReference>
<accession>A0AAP0NDK6</accession>
<feature type="domain" description="MADS-box" evidence="6">
    <location>
        <begin position="1"/>
        <end position="61"/>
    </location>
</feature>
<feature type="domain" description="K-box" evidence="7">
    <location>
        <begin position="86"/>
        <end position="174"/>
    </location>
</feature>
<keyword evidence="3" id="KW-0238">DNA-binding</keyword>
<dbReference type="GO" id="GO:0003700">
    <property type="term" value="F:DNA-binding transcription factor activity"/>
    <property type="evidence" value="ECO:0007669"/>
    <property type="project" value="InterPro"/>
</dbReference>
<dbReference type="PRINTS" id="PR00404">
    <property type="entry name" value="MADSDOMAIN"/>
</dbReference>